<evidence type="ECO:0000256" key="1">
    <source>
        <dbReference type="SAM" id="MobiDB-lite"/>
    </source>
</evidence>
<feature type="region of interest" description="Disordered" evidence="1">
    <location>
        <begin position="12"/>
        <end position="161"/>
    </location>
</feature>
<evidence type="ECO:0000313" key="4">
    <source>
        <dbReference type="Proteomes" id="UP001140949"/>
    </source>
</evidence>
<dbReference type="AlphaFoldDB" id="A0AAX6ESF1"/>
<sequence>MLLSQARFERLGDQLGSDILKPGTNEEDSSVNILSDVELNGGSRRSPRKDEMENNASPFKKRTHVLSTTSEEAKTGNTQKRGRFSAIFSRSEKLNRSEGPTIHQETDNKDTEPMKAVQNKKDVHKLLMDDYKMKRGKNNYGSINPSDKVKSSEGGRSLPSTSIAAHAVDELIEIEERSEALDAYVAYENGASDNKATLPLPPPPVNQIAYKQYEGDDEDVDVEKVDNEMLDIDLNSEVEIEQI</sequence>
<evidence type="ECO:0000313" key="2">
    <source>
        <dbReference type="EMBL" id="KAJ6807117.1"/>
    </source>
</evidence>
<accession>A0AAX6ESF1</accession>
<feature type="compositionally biased region" description="Polar residues" evidence="1">
    <location>
        <begin position="65"/>
        <end position="79"/>
    </location>
</feature>
<dbReference type="PANTHER" id="PTHR38160:SF1">
    <property type="entry name" value="ZINC FINGER CCCH DOMAIN-CONTAINING PROTEIN 40"/>
    <property type="match status" value="1"/>
</dbReference>
<gene>
    <name evidence="2" type="ORF">M6B38_173520</name>
    <name evidence="3" type="ORF">M6B38_376280</name>
</gene>
<dbReference type="EMBL" id="JANAVB010034218">
    <property type="protein sequence ID" value="KAJ6807117.1"/>
    <property type="molecule type" value="Genomic_DNA"/>
</dbReference>
<protein>
    <submittedName>
        <fullName evidence="2">Zinc finger CCCH domain-containing protein 13 isoform X1</fullName>
    </submittedName>
</protein>
<dbReference type="GO" id="GO:0046872">
    <property type="term" value="F:metal ion binding"/>
    <property type="evidence" value="ECO:0007669"/>
    <property type="project" value="InterPro"/>
</dbReference>
<name>A0AAX6ESF1_IRIPA</name>
<comment type="caution">
    <text evidence="2">The sequence shown here is derived from an EMBL/GenBank/DDBJ whole genome shotgun (WGS) entry which is preliminary data.</text>
</comment>
<evidence type="ECO:0000313" key="3">
    <source>
        <dbReference type="EMBL" id="KAJ6825465.1"/>
    </source>
</evidence>
<organism evidence="2 4">
    <name type="scientific">Iris pallida</name>
    <name type="common">Sweet iris</name>
    <dbReference type="NCBI Taxonomy" id="29817"/>
    <lineage>
        <taxon>Eukaryota</taxon>
        <taxon>Viridiplantae</taxon>
        <taxon>Streptophyta</taxon>
        <taxon>Embryophyta</taxon>
        <taxon>Tracheophyta</taxon>
        <taxon>Spermatophyta</taxon>
        <taxon>Magnoliopsida</taxon>
        <taxon>Liliopsida</taxon>
        <taxon>Asparagales</taxon>
        <taxon>Iridaceae</taxon>
        <taxon>Iridoideae</taxon>
        <taxon>Irideae</taxon>
        <taxon>Iris</taxon>
    </lineage>
</organism>
<dbReference type="EMBL" id="JANAVB010021600">
    <property type="protein sequence ID" value="KAJ6825465.1"/>
    <property type="molecule type" value="Genomic_DNA"/>
</dbReference>
<feature type="compositionally biased region" description="Basic and acidic residues" evidence="1">
    <location>
        <begin position="104"/>
        <end position="133"/>
    </location>
</feature>
<dbReference type="PANTHER" id="PTHR38160">
    <property type="entry name" value="ZINC FINGER CCCH DOMAIN-CONTAINING PROTEIN 40"/>
    <property type="match status" value="1"/>
</dbReference>
<reference evidence="2" key="1">
    <citation type="journal article" date="2023" name="GigaByte">
        <title>Genome assembly of the bearded iris, Iris pallida Lam.</title>
        <authorList>
            <person name="Bruccoleri R.E."/>
            <person name="Oakeley E.J."/>
            <person name="Faust A.M.E."/>
            <person name="Altorfer M."/>
            <person name="Dessus-Babus S."/>
            <person name="Burckhardt D."/>
            <person name="Oertli M."/>
            <person name="Naumann U."/>
            <person name="Petersen F."/>
            <person name="Wong J."/>
        </authorList>
    </citation>
    <scope>NUCLEOTIDE SEQUENCE</scope>
    <source>
        <strain evidence="2">GSM-AAB239-AS_SAM_17_03QT</strain>
    </source>
</reference>
<keyword evidence="4" id="KW-1185">Reference proteome</keyword>
<dbReference type="InterPro" id="IPR045868">
    <property type="entry name" value="Znf_C3H13/40"/>
</dbReference>
<dbReference type="Proteomes" id="UP001140949">
    <property type="component" value="Unassembled WGS sequence"/>
</dbReference>
<proteinExistence type="predicted"/>
<reference evidence="2" key="2">
    <citation type="submission" date="2023-04" db="EMBL/GenBank/DDBJ databases">
        <authorList>
            <person name="Bruccoleri R.E."/>
            <person name="Oakeley E.J."/>
            <person name="Faust A.-M."/>
            <person name="Dessus-Babus S."/>
            <person name="Altorfer M."/>
            <person name="Burckhardt D."/>
            <person name="Oertli M."/>
            <person name="Naumann U."/>
            <person name="Petersen F."/>
            <person name="Wong J."/>
        </authorList>
    </citation>
    <scope>NUCLEOTIDE SEQUENCE</scope>
    <source>
        <strain evidence="2">GSM-AAB239-AS_SAM_17_03QT</strain>
        <tissue evidence="2">Leaf</tissue>
    </source>
</reference>